<dbReference type="PANTHER" id="PTHR12224">
    <property type="entry name" value="BETA-1,4-MANNOSYL-GLYCOPROTEIN BETA-1,4-N-ACETYLGLUCOSAMINYL-TRANSFERASE"/>
    <property type="match status" value="1"/>
</dbReference>
<dbReference type="InterPro" id="IPR006813">
    <property type="entry name" value="Glyco_trans_17"/>
</dbReference>
<reference evidence="1" key="1">
    <citation type="submission" date="2018-05" db="EMBL/GenBank/DDBJ databases">
        <authorList>
            <person name="Lanie J.A."/>
            <person name="Ng W.-L."/>
            <person name="Kazmierczak K.M."/>
            <person name="Andrzejewski T.M."/>
            <person name="Davidsen T.M."/>
            <person name="Wayne K.J."/>
            <person name="Tettelin H."/>
            <person name="Glass J.I."/>
            <person name="Rusch D."/>
            <person name="Podicherti R."/>
            <person name="Tsui H.-C.T."/>
            <person name="Winkler M.E."/>
        </authorList>
    </citation>
    <scope>NUCLEOTIDE SEQUENCE</scope>
</reference>
<protein>
    <submittedName>
        <fullName evidence="1">Uncharacterized protein</fullName>
    </submittedName>
</protein>
<sequence length="269" mass="31816">MFVGYANEVDILEFRLEEYYDIVDNFLIIEGTHTFQGDEKPLHFKDVFSKQDRFKKYMDKVEMVTFNSLAKGEESKIPSDFKPNYSDPISSWNDHNQRRLITDICSDWGLTKDDIIIIADCDEIYDKQYLPKLLESALPCAGYLHLSTYFINVWRRNSWSGGYIMNFDSDFDLENTRHNRDDRHMNFPFDQTKTGWHLAWLGTAEQIAVKILSGGHTDHNHHANNLNNLKEKIHNLEWFDSNEQFILNNDIVPSFFKQDRFKHLFRGEL</sequence>
<accession>A0A381NZB0</accession>
<evidence type="ECO:0000313" key="1">
    <source>
        <dbReference type="EMBL" id="SUZ59986.1"/>
    </source>
</evidence>
<dbReference type="Pfam" id="PF04724">
    <property type="entry name" value="Glyco_transf_17"/>
    <property type="match status" value="1"/>
</dbReference>
<dbReference type="GO" id="GO:0006044">
    <property type="term" value="P:N-acetylglucosamine metabolic process"/>
    <property type="evidence" value="ECO:0007669"/>
    <property type="project" value="TreeGrafter"/>
</dbReference>
<dbReference type="AlphaFoldDB" id="A0A381NZB0"/>
<organism evidence="1">
    <name type="scientific">marine metagenome</name>
    <dbReference type="NCBI Taxonomy" id="408172"/>
    <lineage>
        <taxon>unclassified sequences</taxon>
        <taxon>metagenomes</taxon>
        <taxon>ecological metagenomes</taxon>
    </lineage>
</organism>
<gene>
    <name evidence="1" type="ORF">METZ01_LOCUS12840</name>
</gene>
<name>A0A381NZB0_9ZZZZ</name>
<dbReference type="GO" id="GO:0016020">
    <property type="term" value="C:membrane"/>
    <property type="evidence" value="ECO:0007669"/>
    <property type="project" value="InterPro"/>
</dbReference>
<dbReference type="GO" id="GO:0003830">
    <property type="term" value="F:beta-1,4-mannosylglycoprotein 4-beta-N-acetylglucosaminyltransferase activity"/>
    <property type="evidence" value="ECO:0007669"/>
    <property type="project" value="InterPro"/>
</dbReference>
<dbReference type="PANTHER" id="PTHR12224:SF0">
    <property type="entry name" value="BETA-1,4-MANNOSYL-GLYCOPROTEIN 4-BETA-N-ACETYLGLUCOSAMINYLTRANSFERASE"/>
    <property type="match status" value="1"/>
</dbReference>
<dbReference type="EMBL" id="UINC01000711">
    <property type="protein sequence ID" value="SUZ59986.1"/>
    <property type="molecule type" value="Genomic_DNA"/>
</dbReference>
<proteinExistence type="predicted"/>